<evidence type="ECO:0000256" key="3">
    <source>
        <dbReference type="ARBA" id="ARBA00023163"/>
    </source>
</evidence>
<dbReference type="PROSITE" id="PS51078">
    <property type="entry name" value="ICLR_ED"/>
    <property type="match status" value="1"/>
</dbReference>
<reference evidence="6 7" key="1">
    <citation type="submission" date="2017-10" db="EMBL/GenBank/DDBJ databases">
        <title>The draft genome sequence of Williamsia sp. BULT 1.1 isolated from the semi-arid grassland soils from South Africa.</title>
        <authorList>
            <person name="Kabwe M.H."/>
            <person name="Govender N."/>
            <person name="Mutseka Lunga P."/>
            <person name="Vikram S."/>
            <person name="Makhalanyane T.P."/>
        </authorList>
    </citation>
    <scope>NUCLEOTIDE SEQUENCE [LARGE SCALE GENOMIC DNA]</scope>
    <source>
        <strain evidence="6 7">BULT 1.1</strain>
    </source>
</reference>
<dbReference type="PANTHER" id="PTHR30136:SF35">
    <property type="entry name" value="HTH-TYPE TRANSCRIPTIONAL REGULATOR RV1719"/>
    <property type="match status" value="1"/>
</dbReference>
<dbReference type="InterPro" id="IPR036388">
    <property type="entry name" value="WH-like_DNA-bd_sf"/>
</dbReference>
<dbReference type="RefSeq" id="WP_099383873.1">
    <property type="nucleotide sequence ID" value="NZ_PEBD01000010.1"/>
</dbReference>
<dbReference type="SUPFAM" id="SSF46785">
    <property type="entry name" value="Winged helix' DNA-binding domain"/>
    <property type="match status" value="1"/>
</dbReference>
<feature type="domain" description="IclR-ED" evidence="5">
    <location>
        <begin position="69"/>
        <end position="293"/>
    </location>
</feature>
<dbReference type="SMART" id="SM00346">
    <property type="entry name" value="HTH_ICLR"/>
    <property type="match status" value="1"/>
</dbReference>
<feature type="domain" description="HTH iclR-type" evidence="4">
    <location>
        <begin position="5"/>
        <end position="68"/>
    </location>
</feature>
<keyword evidence="1" id="KW-0805">Transcription regulation</keyword>
<keyword evidence="3" id="KW-0804">Transcription</keyword>
<dbReference type="PANTHER" id="PTHR30136">
    <property type="entry name" value="HELIX-TURN-HELIX TRANSCRIPTIONAL REGULATOR, ICLR FAMILY"/>
    <property type="match status" value="1"/>
</dbReference>
<protein>
    <submittedName>
        <fullName evidence="6">IclR family transcriptional regulator</fullName>
    </submittedName>
</protein>
<dbReference type="InterPro" id="IPR050707">
    <property type="entry name" value="HTH_MetabolicPath_Reg"/>
</dbReference>
<dbReference type="InterPro" id="IPR029016">
    <property type="entry name" value="GAF-like_dom_sf"/>
</dbReference>
<evidence type="ECO:0000259" key="5">
    <source>
        <dbReference type="PROSITE" id="PS51078"/>
    </source>
</evidence>
<gene>
    <name evidence="6" type="ORF">CSW57_17140</name>
</gene>
<dbReference type="GO" id="GO:0003677">
    <property type="term" value="F:DNA binding"/>
    <property type="evidence" value="ECO:0007669"/>
    <property type="project" value="UniProtKB-KW"/>
</dbReference>
<dbReference type="PROSITE" id="PS51077">
    <property type="entry name" value="HTH_ICLR"/>
    <property type="match status" value="1"/>
</dbReference>
<evidence type="ECO:0000256" key="2">
    <source>
        <dbReference type="ARBA" id="ARBA00023125"/>
    </source>
</evidence>
<comment type="caution">
    <text evidence="6">The sequence shown here is derived from an EMBL/GenBank/DDBJ whole genome shotgun (WGS) entry which is preliminary data.</text>
</comment>
<name>A0A2G3PI44_WILMA</name>
<dbReference type="Gene3D" id="1.10.10.10">
    <property type="entry name" value="Winged helix-like DNA-binding domain superfamily/Winged helix DNA-binding domain"/>
    <property type="match status" value="1"/>
</dbReference>
<dbReference type="SUPFAM" id="SSF55781">
    <property type="entry name" value="GAF domain-like"/>
    <property type="match status" value="1"/>
</dbReference>
<dbReference type="AlphaFoldDB" id="A0A2G3PI44"/>
<dbReference type="InterPro" id="IPR014757">
    <property type="entry name" value="Tscrpt_reg_IclR_C"/>
</dbReference>
<accession>A0A2G3PI44</accession>
<dbReference type="EMBL" id="PEBD01000010">
    <property type="protein sequence ID" value="PHV65488.1"/>
    <property type="molecule type" value="Genomic_DNA"/>
</dbReference>
<evidence type="ECO:0000313" key="6">
    <source>
        <dbReference type="EMBL" id="PHV65488.1"/>
    </source>
</evidence>
<dbReference type="InterPro" id="IPR005471">
    <property type="entry name" value="Tscrpt_reg_IclR_N"/>
</dbReference>
<organism evidence="6 7">
    <name type="scientific">Williamsia marianensis</name>
    <dbReference type="NCBI Taxonomy" id="85044"/>
    <lineage>
        <taxon>Bacteria</taxon>
        <taxon>Bacillati</taxon>
        <taxon>Actinomycetota</taxon>
        <taxon>Actinomycetes</taxon>
        <taxon>Mycobacteriales</taxon>
        <taxon>Nocardiaceae</taxon>
        <taxon>Williamsia</taxon>
    </lineage>
</organism>
<evidence type="ECO:0000259" key="4">
    <source>
        <dbReference type="PROSITE" id="PS51077"/>
    </source>
</evidence>
<keyword evidence="2" id="KW-0238">DNA-binding</keyword>
<dbReference type="InterPro" id="IPR036390">
    <property type="entry name" value="WH_DNA-bd_sf"/>
</dbReference>
<evidence type="ECO:0000313" key="7">
    <source>
        <dbReference type="Proteomes" id="UP000225108"/>
    </source>
</evidence>
<dbReference type="Pfam" id="PF09339">
    <property type="entry name" value="HTH_IclR"/>
    <property type="match status" value="1"/>
</dbReference>
<evidence type="ECO:0000256" key="1">
    <source>
        <dbReference type="ARBA" id="ARBA00023015"/>
    </source>
</evidence>
<dbReference type="Gene3D" id="3.30.450.40">
    <property type="match status" value="1"/>
</dbReference>
<sequence length="297" mass="32334">MVRRSPQTERLVEIVEYLADRPTDGRSLADISRTLGADKATLFPMLTELTRVGWVVKHPTKKTYRLGPRLAPVGDSARIAVNAIAPARKPMSRLAIESGNVCCLIVPSGGDLVVAEVAHPEPDDRPLLGVRAGDKITHRPPLGSVLVAWGDDFAITAWLDRNPVVAEDSSRYRAVLDLIRNRRFAVEQYPPEPAAFRDVAVSATSIAYGSERASRFTRGQEERLNVEMLVGEIDDAQLYRPLSVNSPVFDREGTVVGSLCLLDVPDAITGGELRDIGHRLRDTADDITAELGGVVPG</sequence>
<proteinExistence type="predicted"/>
<dbReference type="Proteomes" id="UP000225108">
    <property type="component" value="Unassembled WGS sequence"/>
</dbReference>
<dbReference type="GO" id="GO:0045892">
    <property type="term" value="P:negative regulation of DNA-templated transcription"/>
    <property type="evidence" value="ECO:0007669"/>
    <property type="project" value="TreeGrafter"/>
</dbReference>
<dbReference type="GO" id="GO:0003700">
    <property type="term" value="F:DNA-binding transcription factor activity"/>
    <property type="evidence" value="ECO:0007669"/>
    <property type="project" value="TreeGrafter"/>
</dbReference>